<dbReference type="InterPro" id="IPR036191">
    <property type="entry name" value="RRF_sf"/>
</dbReference>
<evidence type="ECO:0000256" key="2">
    <source>
        <dbReference type="SAM" id="MobiDB-lite"/>
    </source>
</evidence>
<proteinExistence type="predicted"/>
<feature type="domain" description="Retrotransposon gag" evidence="3">
    <location>
        <begin position="211"/>
        <end position="305"/>
    </location>
</feature>
<dbReference type="InterPro" id="IPR021109">
    <property type="entry name" value="Peptidase_aspartic_dom_sf"/>
</dbReference>
<keyword evidence="5" id="KW-1185">Reference proteome</keyword>
<dbReference type="InterPro" id="IPR032567">
    <property type="entry name" value="RTL1-rel"/>
</dbReference>
<dbReference type="InterPro" id="IPR005162">
    <property type="entry name" value="Retrotrans_gag_dom"/>
</dbReference>
<accession>A0A2U1PL38</accession>
<dbReference type="Gene3D" id="2.40.70.10">
    <property type="entry name" value="Acid Proteases"/>
    <property type="match status" value="1"/>
</dbReference>
<feature type="compositionally biased region" description="Basic and acidic residues" evidence="2">
    <location>
        <begin position="345"/>
        <end position="370"/>
    </location>
</feature>
<keyword evidence="1" id="KW-0175">Coiled coil</keyword>
<dbReference type="AlphaFoldDB" id="A0A2U1PL38"/>
<dbReference type="Pfam" id="PF03732">
    <property type="entry name" value="Retrotrans_gag"/>
    <property type="match status" value="1"/>
</dbReference>
<organism evidence="4 5">
    <name type="scientific">Artemisia annua</name>
    <name type="common">Sweet wormwood</name>
    <dbReference type="NCBI Taxonomy" id="35608"/>
    <lineage>
        <taxon>Eukaryota</taxon>
        <taxon>Viridiplantae</taxon>
        <taxon>Streptophyta</taxon>
        <taxon>Embryophyta</taxon>
        <taxon>Tracheophyta</taxon>
        <taxon>Spermatophyta</taxon>
        <taxon>Magnoliopsida</taxon>
        <taxon>eudicotyledons</taxon>
        <taxon>Gunneridae</taxon>
        <taxon>Pentapetalae</taxon>
        <taxon>asterids</taxon>
        <taxon>campanulids</taxon>
        <taxon>Asterales</taxon>
        <taxon>Asteraceae</taxon>
        <taxon>Asteroideae</taxon>
        <taxon>Anthemideae</taxon>
        <taxon>Artemisiinae</taxon>
        <taxon>Artemisia</taxon>
    </lineage>
</organism>
<evidence type="ECO:0000313" key="4">
    <source>
        <dbReference type="EMBL" id="PWA86449.1"/>
    </source>
</evidence>
<protein>
    <recommendedName>
        <fullName evidence="3">Retrotransposon gag domain-containing protein</fullName>
    </recommendedName>
</protein>
<dbReference type="CDD" id="cd00303">
    <property type="entry name" value="retropepsin_like"/>
    <property type="match status" value="1"/>
</dbReference>
<sequence>MAEIVPEKNPSDGIETPNEEETRGRITERKKDASKRDKARSKSRPPKPPLEEGASGDSLEDRVTVVETHVVEMRELVESLQEAIKLMTQENVEVIEAAKALVRNVKDEAKKEIDKMSEDLLSARKFLEDEVFKMHEKIDKVAKECQTHQKKSNDGGASGGQGTSFSPLKVPKPDMYNGTRNATLVENFLFGLEQYFEAMGVDEDAARISNAPTFLRESAQLWWRRKHHEREKGICDLNTWDQFKTELRKQFVPHNADSEAKAKLRRLRHTGTISDYIKEFTTTLLEIDDVADQDALFYFKDGLKEWARVEIDRRNVKTLDEAIAAAESIVDYSNRPRRPLTNKTGVERAPVKRLDGGPKFERSFQKKDTSKPPPKPCFICDGPHWTRECPSRKAINALVAEMGPKIDEPSQGELGSIRRLSTLKEMLTGAENKEQGLLFTELMINDEKTLGLIDTGASHNFLDVKEAERIGITYTPEKGTIKTVNAKPEQIAGTAKTLRPSR</sequence>
<evidence type="ECO:0000259" key="3">
    <source>
        <dbReference type="Pfam" id="PF03732"/>
    </source>
</evidence>
<feature type="region of interest" description="Disordered" evidence="2">
    <location>
        <begin position="336"/>
        <end position="375"/>
    </location>
</feature>
<dbReference type="PANTHER" id="PTHR15503">
    <property type="entry name" value="LDOC1 RELATED"/>
    <property type="match status" value="1"/>
</dbReference>
<evidence type="ECO:0000313" key="5">
    <source>
        <dbReference type="Proteomes" id="UP000245207"/>
    </source>
</evidence>
<dbReference type="PANTHER" id="PTHR15503:SF45">
    <property type="entry name" value="RNA-DIRECTED DNA POLYMERASE HOMOLOG"/>
    <property type="match status" value="1"/>
</dbReference>
<feature type="compositionally biased region" description="Basic and acidic residues" evidence="2">
    <location>
        <begin position="1"/>
        <end position="10"/>
    </location>
</feature>
<dbReference type="EMBL" id="PKPP01001017">
    <property type="protein sequence ID" value="PWA86449.1"/>
    <property type="molecule type" value="Genomic_DNA"/>
</dbReference>
<name>A0A2U1PL38_ARTAN</name>
<reference evidence="4 5" key="1">
    <citation type="journal article" date="2018" name="Mol. Plant">
        <title>The genome of Artemisia annua provides insight into the evolution of Asteraceae family and artemisinin biosynthesis.</title>
        <authorList>
            <person name="Shen Q."/>
            <person name="Zhang L."/>
            <person name="Liao Z."/>
            <person name="Wang S."/>
            <person name="Yan T."/>
            <person name="Shi P."/>
            <person name="Liu M."/>
            <person name="Fu X."/>
            <person name="Pan Q."/>
            <person name="Wang Y."/>
            <person name="Lv Z."/>
            <person name="Lu X."/>
            <person name="Zhang F."/>
            <person name="Jiang W."/>
            <person name="Ma Y."/>
            <person name="Chen M."/>
            <person name="Hao X."/>
            <person name="Li L."/>
            <person name="Tang Y."/>
            <person name="Lv G."/>
            <person name="Zhou Y."/>
            <person name="Sun X."/>
            <person name="Brodelius P.E."/>
            <person name="Rose J.K.C."/>
            <person name="Tang K."/>
        </authorList>
    </citation>
    <scope>NUCLEOTIDE SEQUENCE [LARGE SCALE GENOMIC DNA]</scope>
    <source>
        <strain evidence="5">cv. Huhao1</strain>
        <tissue evidence="4">Leaf</tissue>
    </source>
</reference>
<gene>
    <name evidence="4" type="ORF">CTI12_AA095360</name>
</gene>
<evidence type="ECO:0000256" key="1">
    <source>
        <dbReference type="SAM" id="Coils"/>
    </source>
</evidence>
<dbReference type="OrthoDB" id="1939000at2759"/>
<feature type="region of interest" description="Disordered" evidence="2">
    <location>
        <begin position="1"/>
        <end position="61"/>
    </location>
</feature>
<dbReference type="Proteomes" id="UP000245207">
    <property type="component" value="Unassembled WGS sequence"/>
</dbReference>
<feature type="compositionally biased region" description="Basic and acidic residues" evidence="2">
    <location>
        <begin position="20"/>
        <end position="36"/>
    </location>
</feature>
<feature type="region of interest" description="Disordered" evidence="2">
    <location>
        <begin position="145"/>
        <end position="172"/>
    </location>
</feature>
<dbReference type="Gene3D" id="1.10.132.20">
    <property type="entry name" value="Ribosome-recycling factor"/>
    <property type="match status" value="1"/>
</dbReference>
<comment type="caution">
    <text evidence="4">The sequence shown here is derived from an EMBL/GenBank/DDBJ whole genome shotgun (WGS) entry which is preliminary data.</text>
</comment>
<feature type="coiled-coil region" evidence="1">
    <location>
        <begin position="70"/>
        <end position="119"/>
    </location>
</feature>
<dbReference type="SUPFAM" id="SSF50630">
    <property type="entry name" value="Acid proteases"/>
    <property type="match status" value="1"/>
</dbReference>
<dbReference type="Pfam" id="PF13650">
    <property type="entry name" value="Asp_protease_2"/>
    <property type="match status" value="1"/>
</dbReference>